<dbReference type="PANTHER" id="PTHR30213:SF0">
    <property type="entry name" value="UPF0761 MEMBRANE PROTEIN YIHY"/>
    <property type="match status" value="1"/>
</dbReference>
<feature type="transmembrane region" description="Helical" evidence="6">
    <location>
        <begin position="120"/>
        <end position="142"/>
    </location>
</feature>
<evidence type="ECO:0000313" key="8">
    <source>
        <dbReference type="Proteomes" id="UP001164718"/>
    </source>
</evidence>
<sequence>MILYKRIVKHDVFGLSTQLAYFFLLSLFPLLITIFSLLPFLPITEDDMLYFVEDFVPGDSLQFIQSNLTDILDNHNGKLLSFGIIATIWTASLGMNAIIRAVNRAYEVKENRRFFIVRGLSALLTIVMIGVFLLALLLPVFGKQIGLYLFSKFGLTVDFLQVWNTLRWGLSSIIILLVFSALYLLTPNKKIRELTFFPGALFSTVGWMAVSSGFSYYVGNFGNYSMTYGSLGVIIVLMIWFNLSGIIIILGGEINAIWDSLKKQRKKQD</sequence>
<feature type="transmembrane region" description="Helical" evidence="6">
    <location>
        <begin position="79"/>
        <end position="99"/>
    </location>
</feature>
<evidence type="ECO:0000256" key="5">
    <source>
        <dbReference type="ARBA" id="ARBA00023136"/>
    </source>
</evidence>
<keyword evidence="3 6" id="KW-0812">Transmembrane</keyword>
<dbReference type="PANTHER" id="PTHR30213">
    <property type="entry name" value="INNER MEMBRANE PROTEIN YHJD"/>
    <property type="match status" value="1"/>
</dbReference>
<feature type="transmembrane region" description="Helical" evidence="6">
    <location>
        <begin position="162"/>
        <end position="184"/>
    </location>
</feature>
<protein>
    <submittedName>
        <fullName evidence="7">YihY/virulence factor BrkB family protein</fullName>
    </submittedName>
</protein>
<dbReference type="Proteomes" id="UP001164718">
    <property type="component" value="Chromosome"/>
</dbReference>
<feature type="transmembrane region" description="Helical" evidence="6">
    <location>
        <begin position="196"/>
        <end position="219"/>
    </location>
</feature>
<evidence type="ECO:0000256" key="6">
    <source>
        <dbReference type="SAM" id="Phobius"/>
    </source>
</evidence>
<accession>A0A9E8LX34</accession>
<comment type="subcellular location">
    <subcellularLocation>
        <location evidence="1">Cell membrane</location>
        <topology evidence="1">Multi-pass membrane protein</topology>
    </subcellularLocation>
</comment>
<keyword evidence="2" id="KW-1003">Cell membrane</keyword>
<reference evidence="7" key="1">
    <citation type="submission" date="2022-09" db="EMBL/GenBank/DDBJ databases">
        <title>Complete Genomes of Fervidibacillus albus and Fervidibacillus halotolerans isolated from tidal flat sediments.</title>
        <authorList>
            <person name="Kwon K.K."/>
            <person name="Yang S.-H."/>
            <person name="Park M.J."/>
            <person name="Oh H.-M."/>
        </authorList>
    </citation>
    <scope>NUCLEOTIDE SEQUENCE</scope>
    <source>
        <strain evidence="7">MEBiC13591</strain>
    </source>
</reference>
<name>A0A9E8LX34_9BACI</name>
<evidence type="ECO:0000256" key="3">
    <source>
        <dbReference type="ARBA" id="ARBA00022692"/>
    </source>
</evidence>
<gene>
    <name evidence="7" type="ORF">OE104_10340</name>
</gene>
<proteinExistence type="predicted"/>
<dbReference type="KEGG" id="faf:OE104_10340"/>
<organism evidence="7 8">
    <name type="scientific">Fervidibacillus albus</name>
    <dbReference type="NCBI Taxonomy" id="2980026"/>
    <lineage>
        <taxon>Bacteria</taxon>
        <taxon>Bacillati</taxon>
        <taxon>Bacillota</taxon>
        <taxon>Bacilli</taxon>
        <taxon>Bacillales</taxon>
        <taxon>Bacillaceae</taxon>
        <taxon>Fervidibacillus</taxon>
    </lineage>
</organism>
<dbReference type="Pfam" id="PF03631">
    <property type="entry name" value="Virul_fac_BrkB"/>
    <property type="match status" value="1"/>
</dbReference>
<evidence type="ECO:0000313" key="7">
    <source>
        <dbReference type="EMBL" id="WAA11323.1"/>
    </source>
</evidence>
<feature type="transmembrane region" description="Helical" evidence="6">
    <location>
        <begin position="231"/>
        <end position="258"/>
    </location>
</feature>
<dbReference type="NCBIfam" id="TIGR00765">
    <property type="entry name" value="yihY_not_rbn"/>
    <property type="match status" value="1"/>
</dbReference>
<evidence type="ECO:0000256" key="2">
    <source>
        <dbReference type="ARBA" id="ARBA00022475"/>
    </source>
</evidence>
<keyword evidence="5 6" id="KW-0472">Membrane</keyword>
<dbReference type="EMBL" id="CP106878">
    <property type="protein sequence ID" value="WAA11323.1"/>
    <property type="molecule type" value="Genomic_DNA"/>
</dbReference>
<dbReference type="InterPro" id="IPR017039">
    <property type="entry name" value="Virul_fac_BrkB"/>
</dbReference>
<dbReference type="AlphaFoldDB" id="A0A9E8LX34"/>
<feature type="transmembrane region" description="Helical" evidence="6">
    <location>
        <begin position="21"/>
        <end position="41"/>
    </location>
</feature>
<evidence type="ECO:0000256" key="1">
    <source>
        <dbReference type="ARBA" id="ARBA00004651"/>
    </source>
</evidence>
<evidence type="ECO:0000256" key="4">
    <source>
        <dbReference type="ARBA" id="ARBA00022989"/>
    </source>
</evidence>
<dbReference type="PIRSF" id="PIRSF035875">
    <property type="entry name" value="RNase_BN"/>
    <property type="match status" value="1"/>
</dbReference>
<keyword evidence="4 6" id="KW-1133">Transmembrane helix</keyword>
<keyword evidence="8" id="KW-1185">Reference proteome</keyword>
<dbReference type="GO" id="GO:0005886">
    <property type="term" value="C:plasma membrane"/>
    <property type="evidence" value="ECO:0007669"/>
    <property type="project" value="UniProtKB-SubCell"/>
</dbReference>